<sequence length="273" mass="29635">MWSSALPILLFHHTFSLSAGGQNTPVPGVRCPCLQVEDWRFPQTARCNITGFDLVQRFSLLKIPEVEKIRNSKGSVIVRLGKVEVSTPTQEVFPHGLPAELTMVFTLLLKKRTAQDQVHLLQVLDQQGEPQFSLDLNGTRRTLSLRWAAGGGAGQREDLIGCEFSGEGAGSLFDGRWHKAVLSLQVGVASLYVDCSSIETHPMGPRAELPQNGLTRLGISASTAAPAPLEVQQVMVYCNPAVGIQEVCCEIPGAWLFCWALCCIGQKQNGAAL</sequence>
<dbReference type="EMBL" id="JAERUA010000009">
    <property type="protein sequence ID" value="KAI1894993.1"/>
    <property type="molecule type" value="Genomic_DNA"/>
</dbReference>
<feature type="chain" id="PRO_5035726904" description="Thrombospondin-like N-terminal domain-containing protein" evidence="3">
    <location>
        <begin position="21"/>
        <end position="273"/>
    </location>
</feature>
<evidence type="ECO:0000256" key="1">
    <source>
        <dbReference type="ARBA" id="ARBA00022729"/>
    </source>
</evidence>
<feature type="signal peptide" evidence="3">
    <location>
        <begin position="1"/>
        <end position="20"/>
    </location>
</feature>
<dbReference type="Gene3D" id="2.60.120.200">
    <property type="match status" value="1"/>
</dbReference>
<dbReference type="Proteomes" id="UP000829720">
    <property type="component" value="Unassembled WGS sequence"/>
</dbReference>
<evidence type="ECO:0000313" key="6">
    <source>
        <dbReference type="Proteomes" id="UP000829720"/>
    </source>
</evidence>
<evidence type="ECO:0000259" key="4">
    <source>
        <dbReference type="SMART" id="SM00210"/>
    </source>
</evidence>
<evidence type="ECO:0000256" key="3">
    <source>
        <dbReference type="SAM" id="SignalP"/>
    </source>
</evidence>
<dbReference type="OrthoDB" id="8952056at2759"/>
<keyword evidence="1 3" id="KW-0732">Signal</keyword>
<dbReference type="AlphaFoldDB" id="A0A8T3DCM0"/>
<evidence type="ECO:0000256" key="2">
    <source>
        <dbReference type="ARBA" id="ARBA00022737"/>
    </source>
</evidence>
<keyword evidence="6" id="KW-1185">Reference proteome</keyword>
<reference evidence="5" key="1">
    <citation type="submission" date="2021-01" db="EMBL/GenBank/DDBJ databases">
        <authorList>
            <person name="Zahm M."/>
            <person name="Roques C."/>
            <person name="Cabau C."/>
            <person name="Klopp C."/>
            <person name="Donnadieu C."/>
            <person name="Jouanno E."/>
            <person name="Lampietro C."/>
            <person name="Louis A."/>
            <person name="Herpin A."/>
            <person name="Echchiki A."/>
            <person name="Berthelot C."/>
            <person name="Parey E."/>
            <person name="Roest-Crollius H."/>
            <person name="Braasch I."/>
            <person name="Postlethwait J."/>
            <person name="Bobe J."/>
            <person name="Montfort J."/>
            <person name="Bouchez O."/>
            <person name="Begum T."/>
            <person name="Mejri S."/>
            <person name="Adams A."/>
            <person name="Chen W.-J."/>
            <person name="Guiguen Y."/>
        </authorList>
    </citation>
    <scope>NUCLEOTIDE SEQUENCE</scope>
    <source>
        <tissue evidence="5">Blood</tissue>
    </source>
</reference>
<dbReference type="InterPro" id="IPR048287">
    <property type="entry name" value="TSPN-like_N"/>
</dbReference>
<organism evidence="5 6">
    <name type="scientific">Albula goreensis</name>
    <dbReference type="NCBI Taxonomy" id="1534307"/>
    <lineage>
        <taxon>Eukaryota</taxon>
        <taxon>Metazoa</taxon>
        <taxon>Chordata</taxon>
        <taxon>Craniata</taxon>
        <taxon>Vertebrata</taxon>
        <taxon>Euteleostomi</taxon>
        <taxon>Actinopterygii</taxon>
        <taxon>Neopterygii</taxon>
        <taxon>Teleostei</taxon>
        <taxon>Albuliformes</taxon>
        <taxon>Albulidae</taxon>
        <taxon>Albula</taxon>
    </lineage>
</organism>
<protein>
    <recommendedName>
        <fullName evidence="4">Thrombospondin-like N-terminal domain-containing protein</fullName>
    </recommendedName>
</protein>
<dbReference type="SUPFAM" id="SSF49899">
    <property type="entry name" value="Concanavalin A-like lectins/glucanases"/>
    <property type="match status" value="1"/>
</dbReference>
<name>A0A8T3DCM0_9TELE</name>
<gene>
    <name evidence="5" type="ORF">AGOR_G00101400</name>
</gene>
<dbReference type="SMART" id="SM00210">
    <property type="entry name" value="TSPN"/>
    <property type="match status" value="1"/>
</dbReference>
<evidence type="ECO:0000313" key="5">
    <source>
        <dbReference type="EMBL" id="KAI1894993.1"/>
    </source>
</evidence>
<dbReference type="InterPro" id="IPR013320">
    <property type="entry name" value="ConA-like_dom_sf"/>
</dbReference>
<comment type="caution">
    <text evidence="5">The sequence shown here is derived from an EMBL/GenBank/DDBJ whole genome shotgun (WGS) entry which is preliminary data.</text>
</comment>
<accession>A0A8T3DCM0</accession>
<keyword evidence="2" id="KW-0677">Repeat</keyword>
<feature type="domain" description="Thrombospondin-like N-terminal" evidence="4">
    <location>
        <begin position="51"/>
        <end position="240"/>
    </location>
</feature>
<proteinExistence type="predicted"/>